<keyword evidence="2" id="KW-1185">Reference proteome</keyword>
<evidence type="ECO:0000313" key="2">
    <source>
        <dbReference type="Proteomes" id="UP000326759"/>
    </source>
</evidence>
<accession>A0A5N5TJK0</accession>
<dbReference type="AlphaFoldDB" id="A0A5N5TJK0"/>
<dbReference type="Proteomes" id="UP000326759">
    <property type="component" value="Unassembled WGS sequence"/>
</dbReference>
<dbReference type="InterPro" id="IPR008042">
    <property type="entry name" value="Retrotrans_Pao"/>
</dbReference>
<name>A0A5N5TJK0_9CRUS</name>
<evidence type="ECO:0000313" key="1">
    <source>
        <dbReference type="EMBL" id="KAB7506326.1"/>
    </source>
</evidence>
<organism evidence="1 2">
    <name type="scientific">Armadillidium nasatum</name>
    <dbReference type="NCBI Taxonomy" id="96803"/>
    <lineage>
        <taxon>Eukaryota</taxon>
        <taxon>Metazoa</taxon>
        <taxon>Ecdysozoa</taxon>
        <taxon>Arthropoda</taxon>
        <taxon>Crustacea</taxon>
        <taxon>Multicrustacea</taxon>
        <taxon>Malacostraca</taxon>
        <taxon>Eumalacostraca</taxon>
        <taxon>Peracarida</taxon>
        <taxon>Isopoda</taxon>
        <taxon>Oniscidea</taxon>
        <taxon>Crinocheta</taxon>
        <taxon>Armadillidiidae</taxon>
        <taxon>Armadillidium</taxon>
    </lineage>
</organism>
<reference evidence="1 2" key="1">
    <citation type="journal article" date="2019" name="PLoS Biol.">
        <title>Sex chromosomes control vertical transmission of feminizing Wolbachia symbionts in an isopod.</title>
        <authorList>
            <person name="Becking T."/>
            <person name="Chebbi M.A."/>
            <person name="Giraud I."/>
            <person name="Moumen B."/>
            <person name="Laverre T."/>
            <person name="Caubet Y."/>
            <person name="Peccoud J."/>
            <person name="Gilbert C."/>
            <person name="Cordaux R."/>
        </authorList>
    </citation>
    <scope>NUCLEOTIDE SEQUENCE [LARGE SCALE GENOMIC DNA]</scope>
    <source>
        <strain evidence="1">ANa2</strain>
        <tissue evidence="1">Whole body excluding digestive tract and cuticle</tissue>
    </source>
</reference>
<gene>
    <name evidence="1" type="ORF">Anas_00598</name>
</gene>
<dbReference type="Pfam" id="PF05380">
    <property type="entry name" value="Peptidase_A17"/>
    <property type="match status" value="1"/>
</dbReference>
<comment type="caution">
    <text evidence="1">The sequence shown here is derived from an EMBL/GenBank/DDBJ whole genome shotgun (WGS) entry which is preliminary data.</text>
</comment>
<proteinExistence type="predicted"/>
<dbReference type="EMBL" id="SEYY01000874">
    <property type="protein sequence ID" value="KAB7506326.1"/>
    <property type="molecule type" value="Genomic_DNA"/>
</dbReference>
<sequence length="142" mass="15813">MVLKANLAFRDTLSTHTIELVTKSLNILHLKSSRKRVSRLAEIQLLTSGLYLLPINEENLALKKHSCLKLRLKLPNLVFVDEHNASKDFFGCVIYLNDPNTHSLHFLTAKNKIVSSKGVGRTIPVMELFAVAYGVVCDGSVP</sequence>
<protein>
    <submittedName>
        <fullName evidence="1">Uncharacterized protein</fullName>
    </submittedName>
</protein>